<accession>A0A5A8EB56</accession>
<sequence length="464" mass="50567">MSDSDDPYGDGSMGSDDEGYAYDSGASSEPGDDDPRVEVENAFVEGEEEMRLGNTAEALAKFESVVEQAEGLDGTVEFAFKALLSMVTILIGTGDFASAKGHYATLLSKLSSVTANDANDAVDSVLEAMSKAAASGAASSATDDLQDIYSQTLALTKDTNQRLWFSTLSKLAALHLESKNTKALRNDIKELHASCRDESGNDDESKGTQLMEIYALRIQLASITRDYSALASMDERVRALSAFAIVDPRISGIVKEAFAAKAMANHDWEGAYNDYREAFTSFQKAGSPRAVQCLRYTLLANMVANMAVDPFDSPEAKAYQRNPLIAAMVSLRQAFERDDMAKFDEVLRHEDSHILDDETMIEYLEPLFRNFRSRVVLRRVKAYRTVRLEFLATELKLSVEEVEELLASLILDGRLLGTLDQVDGILSLSAPAAAVQGKTFKALSDVVRSLGRVHAGIVARSGSV</sequence>
<dbReference type="SMART" id="SM00088">
    <property type="entry name" value="PINT"/>
    <property type="match status" value="1"/>
</dbReference>
<dbReference type="InterPro" id="IPR050871">
    <property type="entry name" value="26S_Proteasome/COP9_Components"/>
</dbReference>
<evidence type="ECO:0000313" key="4">
    <source>
        <dbReference type="Proteomes" id="UP000322899"/>
    </source>
</evidence>
<dbReference type="EMBL" id="VLTO01000016">
    <property type="protein sequence ID" value="KAA0175143.1"/>
    <property type="molecule type" value="Genomic_DNA"/>
</dbReference>
<dbReference type="InterPro" id="IPR000717">
    <property type="entry name" value="PCI_dom"/>
</dbReference>
<feature type="domain" description="PCI" evidence="2">
    <location>
        <begin position="267"/>
        <end position="433"/>
    </location>
</feature>
<dbReference type="SUPFAM" id="SSF46785">
    <property type="entry name" value="Winged helix' DNA-binding domain"/>
    <property type="match status" value="1"/>
</dbReference>
<reference evidence="3 4" key="1">
    <citation type="submission" date="2019-07" db="EMBL/GenBank/DDBJ databases">
        <title>Genomes of Cafeteria roenbergensis.</title>
        <authorList>
            <person name="Fischer M.G."/>
            <person name="Hackl T."/>
            <person name="Roman M."/>
        </authorList>
    </citation>
    <scope>NUCLEOTIDE SEQUENCE [LARGE SCALE GENOMIC DNA]</scope>
    <source>
        <strain evidence="3 4">E4-10P</strain>
    </source>
</reference>
<protein>
    <recommendedName>
        <fullName evidence="2">PCI domain-containing protein</fullName>
    </recommendedName>
</protein>
<evidence type="ECO:0000313" key="3">
    <source>
        <dbReference type="EMBL" id="KAA0175143.1"/>
    </source>
</evidence>
<dbReference type="SMART" id="SM00753">
    <property type="entry name" value="PAM"/>
    <property type="match status" value="1"/>
</dbReference>
<organism evidence="3 4">
    <name type="scientific">Cafeteria roenbergensis</name>
    <name type="common">Marine flagellate</name>
    <dbReference type="NCBI Taxonomy" id="33653"/>
    <lineage>
        <taxon>Eukaryota</taxon>
        <taxon>Sar</taxon>
        <taxon>Stramenopiles</taxon>
        <taxon>Bigyra</taxon>
        <taxon>Opalozoa</taxon>
        <taxon>Bicosoecida</taxon>
        <taxon>Cafeteriaceae</taxon>
        <taxon>Cafeteria</taxon>
    </lineage>
</organism>
<feature type="region of interest" description="Disordered" evidence="1">
    <location>
        <begin position="1"/>
        <end position="36"/>
    </location>
</feature>
<dbReference type="PANTHER" id="PTHR10678">
    <property type="entry name" value="26S PROTEASOME NON-ATPASE REGULATORY SUBUNIT 11/COP9 SIGNALOSOME COMPLEX SUBUNIT 2"/>
    <property type="match status" value="1"/>
</dbReference>
<comment type="caution">
    <text evidence="3">The sequence shown here is derived from an EMBL/GenBank/DDBJ whole genome shotgun (WGS) entry which is preliminary data.</text>
</comment>
<evidence type="ECO:0000256" key="1">
    <source>
        <dbReference type="SAM" id="MobiDB-lite"/>
    </source>
</evidence>
<evidence type="ECO:0000259" key="2">
    <source>
        <dbReference type="PROSITE" id="PS50250"/>
    </source>
</evidence>
<dbReference type="Gene3D" id="1.25.40.570">
    <property type="match status" value="1"/>
</dbReference>
<dbReference type="PROSITE" id="PS50250">
    <property type="entry name" value="PCI"/>
    <property type="match status" value="1"/>
</dbReference>
<dbReference type="AlphaFoldDB" id="A0A5A8EB56"/>
<proteinExistence type="predicted"/>
<name>A0A5A8EB56_CAFRO</name>
<dbReference type="OrthoDB" id="194139at2759"/>
<dbReference type="InterPro" id="IPR036390">
    <property type="entry name" value="WH_DNA-bd_sf"/>
</dbReference>
<dbReference type="Pfam" id="PF01399">
    <property type="entry name" value="PCI"/>
    <property type="match status" value="1"/>
</dbReference>
<dbReference type="Proteomes" id="UP000322899">
    <property type="component" value="Unassembled WGS sequence"/>
</dbReference>
<gene>
    <name evidence="3" type="ORF">FNF27_03441</name>
</gene>